<sequence>MTTTKQNKMNITSKNRTFVLTEEQGHYAFNGELILDADDHPEFRGSVNPKQGGHLASVYYKETDQNDVSISFSGAQKDAMSVLLELVNLITKAKTAIIEEDNTSNTSLPEKEPEEKEPETEATSPPKNEI</sequence>
<comment type="caution">
    <text evidence="2">The sequence shown here is derived from an EMBL/GenBank/DDBJ whole genome shotgun (WGS) entry which is preliminary data.</text>
</comment>
<protein>
    <submittedName>
        <fullName evidence="2">Uncharacterized protein</fullName>
    </submittedName>
</protein>
<dbReference type="BioCyc" id="PMAR862515-HMP:GMOO-1296-MONOMER"/>
<feature type="compositionally biased region" description="Low complexity" evidence="1">
    <location>
        <begin position="121"/>
        <end position="130"/>
    </location>
</feature>
<gene>
    <name evidence="2" type="ORF">HMPREF0658_1273</name>
</gene>
<dbReference type="Proteomes" id="UP000004394">
    <property type="component" value="Unassembled WGS sequence"/>
</dbReference>
<accession>E0NSS1</accession>
<evidence type="ECO:0000313" key="2">
    <source>
        <dbReference type="EMBL" id="EFM01785.1"/>
    </source>
</evidence>
<keyword evidence="3" id="KW-1185">Reference proteome</keyword>
<dbReference type="STRING" id="862515.HMPREF0658_1273"/>
<dbReference type="EMBL" id="AEEI01000043">
    <property type="protein sequence ID" value="EFM01785.1"/>
    <property type="molecule type" value="Genomic_DNA"/>
</dbReference>
<evidence type="ECO:0000313" key="3">
    <source>
        <dbReference type="Proteomes" id="UP000004394"/>
    </source>
</evidence>
<name>E0NSS1_9BACT</name>
<organism evidence="2 3">
    <name type="scientific">Hoylesella marshii DSM 16973 = JCM 13450</name>
    <dbReference type="NCBI Taxonomy" id="862515"/>
    <lineage>
        <taxon>Bacteria</taxon>
        <taxon>Pseudomonadati</taxon>
        <taxon>Bacteroidota</taxon>
        <taxon>Bacteroidia</taxon>
        <taxon>Bacteroidales</taxon>
        <taxon>Prevotellaceae</taxon>
        <taxon>Hoylesella</taxon>
    </lineage>
</organism>
<reference evidence="2" key="1">
    <citation type="submission" date="2010-07" db="EMBL/GenBank/DDBJ databases">
        <authorList>
            <person name="Muzny D."/>
            <person name="Qin X."/>
            <person name="Deng J."/>
            <person name="Jiang H."/>
            <person name="Liu Y."/>
            <person name="Qu J."/>
            <person name="Song X.-Z."/>
            <person name="Zhang L."/>
            <person name="Thornton R."/>
            <person name="Coyle M."/>
            <person name="Francisco L."/>
            <person name="Jackson L."/>
            <person name="Javaid M."/>
            <person name="Korchina V."/>
            <person name="Kovar C."/>
            <person name="Mata R."/>
            <person name="Mathew T."/>
            <person name="Ngo R."/>
            <person name="Nguyen L."/>
            <person name="Nguyen N."/>
            <person name="Okwuonu G."/>
            <person name="Ongeri F."/>
            <person name="Pham C."/>
            <person name="Simmons D."/>
            <person name="Wilczek-Boney K."/>
            <person name="Hale W."/>
            <person name="Jakkamsetti A."/>
            <person name="Pham P."/>
            <person name="Ruth R."/>
            <person name="San Lucas F."/>
            <person name="Warren J."/>
            <person name="Zhang J."/>
            <person name="Zhao Z."/>
            <person name="Zhou C."/>
            <person name="Zhu D."/>
            <person name="Lee S."/>
            <person name="Bess C."/>
            <person name="Blankenburg K."/>
            <person name="Forbes L."/>
            <person name="Fu Q."/>
            <person name="Gubbala S."/>
            <person name="Hirani K."/>
            <person name="Jayaseelan J.C."/>
            <person name="Lara F."/>
            <person name="Munidasa M."/>
            <person name="Palculict T."/>
            <person name="Patil S."/>
            <person name="Pu L.-L."/>
            <person name="Saada N."/>
            <person name="Tang L."/>
            <person name="Weissenberger G."/>
            <person name="Zhu Y."/>
            <person name="Hemphill L."/>
            <person name="Shang Y."/>
            <person name="Youmans B."/>
            <person name="Ayvaz T."/>
            <person name="Ross M."/>
            <person name="Santibanez J."/>
            <person name="Aqrawi P."/>
            <person name="Gross S."/>
            <person name="Joshi V."/>
            <person name="Fowler G."/>
            <person name="Nazareth L."/>
            <person name="Reid J."/>
            <person name="Worley K."/>
            <person name="Petrosino J."/>
            <person name="Highlander S."/>
            <person name="Gibbs R."/>
        </authorList>
    </citation>
    <scope>NUCLEOTIDE SEQUENCE [LARGE SCALE GENOMIC DNA]</scope>
    <source>
        <strain evidence="2">DSM 16973</strain>
    </source>
</reference>
<evidence type="ECO:0000256" key="1">
    <source>
        <dbReference type="SAM" id="MobiDB-lite"/>
    </source>
</evidence>
<proteinExistence type="predicted"/>
<dbReference type="HOGENOM" id="CLU_1936160_0_0_10"/>
<feature type="region of interest" description="Disordered" evidence="1">
    <location>
        <begin position="96"/>
        <end position="130"/>
    </location>
</feature>
<dbReference type="AlphaFoldDB" id="E0NSS1"/>